<feature type="compositionally biased region" description="Polar residues" evidence="1">
    <location>
        <begin position="1"/>
        <end position="11"/>
    </location>
</feature>
<evidence type="ECO:0000313" key="3">
    <source>
        <dbReference type="Proteomes" id="UP000007015"/>
    </source>
</evidence>
<proteinExistence type="predicted"/>
<organism evidence="2 3">
    <name type="scientific">Oryza sativa subsp. indica</name>
    <name type="common">Rice</name>
    <dbReference type="NCBI Taxonomy" id="39946"/>
    <lineage>
        <taxon>Eukaryota</taxon>
        <taxon>Viridiplantae</taxon>
        <taxon>Streptophyta</taxon>
        <taxon>Embryophyta</taxon>
        <taxon>Tracheophyta</taxon>
        <taxon>Spermatophyta</taxon>
        <taxon>Magnoliopsida</taxon>
        <taxon>Liliopsida</taxon>
        <taxon>Poales</taxon>
        <taxon>Poaceae</taxon>
        <taxon>BOP clade</taxon>
        <taxon>Oryzoideae</taxon>
        <taxon>Oryzeae</taxon>
        <taxon>Oryzinae</taxon>
        <taxon>Oryza</taxon>
        <taxon>Oryza sativa</taxon>
    </lineage>
</organism>
<name>A2XA31_ORYSI</name>
<keyword evidence="3" id="KW-1185">Reference proteome</keyword>
<gene>
    <name evidence="2" type="ORF">OsI_09106</name>
</gene>
<reference evidence="2 3" key="1">
    <citation type="journal article" date="2005" name="PLoS Biol.">
        <title>The genomes of Oryza sativa: a history of duplications.</title>
        <authorList>
            <person name="Yu J."/>
            <person name="Wang J."/>
            <person name="Lin W."/>
            <person name="Li S."/>
            <person name="Li H."/>
            <person name="Zhou J."/>
            <person name="Ni P."/>
            <person name="Dong W."/>
            <person name="Hu S."/>
            <person name="Zeng C."/>
            <person name="Zhang J."/>
            <person name="Zhang Y."/>
            <person name="Li R."/>
            <person name="Xu Z."/>
            <person name="Li S."/>
            <person name="Li X."/>
            <person name="Zheng H."/>
            <person name="Cong L."/>
            <person name="Lin L."/>
            <person name="Yin J."/>
            <person name="Geng J."/>
            <person name="Li G."/>
            <person name="Shi J."/>
            <person name="Liu J."/>
            <person name="Lv H."/>
            <person name="Li J."/>
            <person name="Wang J."/>
            <person name="Deng Y."/>
            <person name="Ran L."/>
            <person name="Shi X."/>
            <person name="Wang X."/>
            <person name="Wu Q."/>
            <person name="Li C."/>
            <person name="Ren X."/>
            <person name="Wang J."/>
            <person name="Wang X."/>
            <person name="Li D."/>
            <person name="Liu D."/>
            <person name="Zhang X."/>
            <person name="Ji Z."/>
            <person name="Zhao W."/>
            <person name="Sun Y."/>
            <person name="Zhang Z."/>
            <person name="Bao J."/>
            <person name="Han Y."/>
            <person name="Dong L."/>
            <person name="Ji J."/>
            <person name="Chen P."/>
            <person name="Wu S."/>
            <person name="Liu J."/>
            <person name="Xiao Y."/>
            <person name="Bu D."/>
            <person name="Tan J."/>
            <person name="Yang L."/>
            <person name="Ye C."/>
            <person name="Zhang J."/>
            <person name="Xu J."/>
            <person name="Zhou Y."/>
            <person name="Yu Y."/>
            <person name="Zhang B."/>
            <person name="Zhuang S."/>
            <person name="Wei H."/>
            <person name="Liu B."/>
            <person name="Lei M."/>
            <person name="Yu H."/>
            <person name="Li Y."/>
            <person name="Xu H."/>
            <person name="Wei S."/>
            <person name="He X."/>
            <person name="Fang L."/>
            <person name="Zhang Z."/>
            <person name="Zhang Y."/>
            <person name="Huang X."/>
            <person name="Su Z."/>
            <person name="Tong W."/>
            <person name="Li J."/>
            <person name="Tong Z."/>
            <person name="Li S."/>
            <person name="Ye J."/>
            <person name="Wang L."/>
            <person name="Fang L."/>
            <person name="Lei T."/>
            <person name="Chen C."/>
            <person name="Chen H."/>
            <person name="Xu Z."/>
            <person name="Li H."/>
            <person name="Huang H."/>
            <person name="Zhang F."/>
            <person name="Xu H."/>
            <person name="Li N."/>
            <person name="Zhao C."/>
            <person name="Li S."/>
            <person name="Dong L."/>
            <person name="Huang Y."/>
            <person name="Li L."/>
            <person name="Xi Y."/>
            <person name="Qi Q."/>
            <person name="Li W."/>
            <person name="Zhang B."/>
            <person name="Hu W."/>
            <person name="Zhang Y."/>
            <person name="Tian X."/>
            <person name="Jiao Y."/>
            <person name="Liang X."/>
            <person name="Jin J."/>
            <person name="Gao L."/>
            <person name="Zheng W."/>
            <person name="Hao B."/>
            <person name="Liu S."/>
            <person name="Wang W."/>
            <person name="Yuan L."/>
            <person name="Cao M."/>
            <person name="McDermott J."/>
            <person name="Samudrala R."/>
            <person name="Wang J."/>
            <person name="Wong G.K."/>
            <person name="Yang H."/>
        </authorList>
    </citation>
    <scope>NUCLEOTIDE SEQUENCE [LARGE SCALE GENOMIC DNA]</scope>
    <source>
        <strain evidence="3">cv. 93-11</strain>
    </source>
</reference>
<accession>A2XA31</accession>
<dbReference type="OMA" id="HKSSHPE"/>
<dbReference type="HOGENOM" id="CLU_175871_0_0_1"/>
<protein>
    <submittedName>
        <fullName evidence="2">Uncharacterized protein</fullName>
    </submittedName>
</protein>
<evidence type="ECO:0000313" key="2">
    <source>
        <dbReference type="EMBL" id="EAY87691.1"/>
    </source>
</evidence>
<dbReference type="Gramene" id="BGIOSGA009122-TA">
    <property type="protein sequence ID" value="BGIOSGA009122-PA"/>
    <property type="gene ID" value="BGIOSGA009122"/>
</dbReference>
<feature type="region of interest" description="Disordered" evidence="1">
    <location>
        <begin position="1"/>
        <end position="32"/>
    </location>
</feature>
<sequence>MQQESSSGHSTTGKEREENWKRRAKIPTSLPLFPPSSVRRSIFFHKSSHPEMAAAAALLQSFATVASVQTVDGSSHLPISANNGIDNHPVRSRFKKKESYNRVVLRD</sequence>
<feature type="compositionally biased region" description="Basic and acidic residues" evidence="1">
    <location>
        <begin position="12"/>
        <end position="21"/>
    </location>
</feature>
<dbReference type="EMBL" id="CM000127">
    <property type="protein sequence ID" value="EAY87691.1"/>
    <property type="molecule type" value="Genomic_DNA"/>
</dbReference>
<dbReference type="Proteomes" id="UP000007015">
    <property type="component" value="Chromosome 2"/>
</dbReference>
<dbReference type="AlphaFoldDB" id="A2XA31"/>
<evidence type="ECO:0000256" key="1">
    <source>
        <dbReference type="SAM" id="MobiDB-lite"/>
    </source>
</evidence>